<proteinExistence type="predicted"/>
<organism evidence="1 2">
    <name type="scientific">Gordonia alkaliphila</name>
    <dbReference type="NCBI Taxonomy" id="1053547"/>
    <lineage>
        <taxon>Bacteria</taxon>
        <taxon>Bacillati</taxon>
        <taxon>Actinomycetota</taxon>
        <taxon>Actinomycetes</taxon>
        <taxon>Mycobacteriales</taxon>
        <taxon>Gordoniaceae</taxon>
        <taxon>Gordonia</taxon>
    </lineage>
</organism>
<dbReference type="Gene3D" id="3.30.530.20">
    <property type="match status" value="1"/>
</dbReference>
<comment type="caution">
    <text evidence="1">The sequence shown here is derived from an EMBL/GenBank/DDBJ whole genome shotgun (WGS) entry which is preliminary data.</text>
</comment>
<keyword evidence="2" id="KW-1185">Reference proteome</keyword>
<dbReference type="Proteomes" id="UP001500822">
    <property type="component" value="Unassembled WGS sequence"/>
</dbReference>
<evidence type="ECO:0000313" key="1">
    <source>
        <dbReference type="EMBL" id="GAA4755743.1"/>
    </source>
</evidence>
<dbReference type="InterPro" id="IPR019587">
    <property type="entry name" value="Polyketide_cyclase/dehydratase"/>
</dbReference>
<accession>A0ABP8ZGC9</accession>
<dbReference type="InterPro" id="IPR023393">
    <property type="entry name" value="START-like_dom_sf"/>
</dbReference>
<sequence>MAAPLIEESIDIAGTPAQVWAVVSDLARMGEWSPQCKKMVIFGGPVKLGTRTLNVNRRGPLVWPTSSKVVAFEPSREIAWRIAENNTVWGFEITETETGTRVTQRRTAPGGETSKVSSFLVDKVFGGNDGFEVELAAGMRETLGKVKRVVEA</sequence>
<dbReference type="CDD" id="cd07812">
    <property type="entry name" value="SRPBCC"/>
    <property type="match status" value="1"/>
</dbReference>
<dbReference type="EMBL" id="BAABIE010000015">
    <property type="protein sequence ID" value="GAA4755743.1"/>
    <property type="molecule type" value="Genomic_DNA"/>
</dbReference>
<reference evidence="2" key="1">
    <citation type="journal article" date="2019" name="Int. J. Syst. Evol. Microbiol.">
        <title>The Global Catalogue of Microorganisms (GCM) 10K type strain sequencing project: providing services to taxonomists for standard genome sequencing and annotation.</title>
        <authorList>
            <consortium name="The Broad Institute Genomics Platform"/>
            <consortium name="The Broad Institute Genome Sequencing Center for Infectious Disease"/>
            <person name="Wu L."/>
            <person name="Ma J."/>
        </authorList>
    </citation>
    <scope>NUCLEOTIDE SEQUENCE [LARGE SCALE GENOMIC DNA]</scope>
    <source>
        <strain evidence="2">JCM 18077</strain>
    </source>
</reference>
<dbReference type="SUPFAM" id="SSF55961">
    <property type="entry name" value="Bet v1-like"/>
    <property type="match status" value="1"/>
</dbReference>
<evidence type="ECO:0000313" key="2">
    <source>
        <dbReference type="Proteomes" id="UP001500822"/>
    </source>
</evidence>
<protein>
    <submittedName>
        <fullName evidence="1">SRPBCC family protein</fullName>
    </submittedName>
</protein>
<gene>
    <name evidence="1" type="ORF">GCM10023217_29380</name>
</gene>
<name>A0ABP8ZGC9_9ACTN</name>
<dbReference type="Pfam" id="PF10604">
    <property type="entry name" value="Polyketide_cyc2"/>
    <property type="match status" value="1"/>
</dbReference>
<dbReference type="RefSeq" id="WP_246992585.1">
    <property type="nucleotide sequence ID" value="NZ_BAABIE010000015.1"/>
</dbReference>